<accession>A0A0K2V4Z0</accession>
<evidence type="ECO:0000313" key="1">
    <source>
        <dbReference type="EMBL" id="CDW45212.1"/>
    </source>
</evidence>
<dbReference type="EMBL" id="HACA01027851">
    <property type="protein sequence ID" value="CDW45212.1"/>
    <property type="molecule type" value="Transcribed_RNA"/>
</dbReference>
<proteinExistence type="predicted"/>
<sequence length="41" mass="4666">MRAVIHGSYIISQYTSIAFFVDNTTALYYFKTMGGTKNELL</sequence>
<dbReference type="AlphaFoldDB" id="A0A0K2V4Z0"/>
<name>A0A0K2V4Z0_LEPSM</name>
<reference evidence="1" key="1">
    <citation type="submission" date="2014-05" db="EMBL/GenBank/DDBJ databases">
        <authorList>
            <person name="Chronopoulou M."/>
        </authorList>
    </citation>
    <scope>NUCLEOTIDE SEQUENCE</scope>
    <source>
        <tissue evidence="1">Whole organism</tissue>
    </source>
</reference>
<protein>
    <submittedName>
        <fullName evidence="1">Uncharacterized protein</fullName>
    </submittedName>
</protein>
<organism evidence="1">
    <name type="scientific">Lepeophtheirus salmonis</name>
    <name type="common">Salmon louse</name>
    <name type="synonym">Caligus salmonis</name>
    <dbReference type="NCBI Taxonomy" id="72036"/>
    <lineage>
        <taxon>Eukaryota</taxon>
        <taxon>Metazoa</taxon>
        <taxon>Ecdysozoa</taxon>
        <taxon>Arthropoda</taxon>
        <taxon>Crustacea</taxon>
        <taxon>Multicrustacea</taxon>
        <taxon>Hexanauplia</taxon>
        <taxon>Copepoda</taxon>
        <taxon>Siphonostomatoida</taxon>
        <taxon>Caligidae</taxon>
        <taxon>Lepeophtheirus</taxon>
    </lineage>
</organism>